<dbReference type="InterPro" id="IPR002035">
    <property type="entry name" value="VWF_A"/>
</dbReference>
<name>A0A2P2M5U1_RHIMU</name>
<dbReference type="CDD" id="cd04048">
    <property type="entry name" value="C2A_Copine"/>
    <property type="match status" value="1"/>
</dbReference>
<keyword evidence="7" id="KW-0106">Calcium</keyword>
<keyword evidence="5" id="KW-0677">Repeat</keyword>
<evidence type="ECO:0000256" key="6">
    <source>
        <dbReference type="ARBA" id="ARBA00022821"/>
    </source>
</evidence>
<dbReference type="InterPro" id="IPR036465">
    <property type="entry name" value="vWFA_dom_sf"/>
</dbReference>
<evidence type="ECO:0000256" key="3">
    <source>
        <dbReference type="ARBA" id="ARBA00022475"/>
    </source>
</evidence>
<feature type="domain" description="C2" evidence="10">
    <location>
        <begin position="176"/>
        <end position="300"/>
    </location>
</feature>
<dbReference type="InterPro" id="IPR045052">
    <property type="entry name" value="Copine"/>
</dbReference>
<dbReference type="PANTHER" id="PTHR10857">
    <property type="entry name" value="COPINE"/>
    <property type="match status" value="1"/>
</dbReference>
<dbReference type="GO" id="GO:0005886">
    <property type="term" value="C:plasma membrane"/>
    <property type="evidence" value="ECO:0007669"/>
    <property type="project" value="UniProtKB-SubCell"/>
</dbReference>
<sequence>MGNCCSDVAGGRAAVGGTGAAASASATNDAVDFFLKSRGLQGLFSQIELSFSATNLRDRDVLSKSDPMVVVYTKEKDGAPTEAFRTEVILNSLNPTWIMKYTTMFQFEVVQNLLFRVYDVDTQFQNVEVKMLKLEEQQLLGESCCALSEIVTKKDRSLTLNLVHREGSTLSSDRRHCGQLTVHAEECSNSKITTEMILRCSDLEHKDLFSRIDPFLVFSKIVKNGAPIPVCKTEVLKNDHNPAWKPVFLNSQQVGNKDIPVIIECFNFNSSGKHDLIGKVQKSLAELEKLYSSGESENLYLPTSTGPNHQNKVLKSQLCVDKFSESTQHTFLDYLRGGCELSFMVAIDFTASNGNPRLPDSLHYIDPSGRLNAYQQAIVEVGEVLQFYDSDKRFNAWGFGARPIDGPVSHCFNLNGSTTHCEVEGVQGIMMAYASALLNVSLAGPTLFGPVINRAALIASQSLANGGRKYYVLLIITDGVVTDLQETKDAMVQASDLPLSILIVGVGGADFKEMEILDADGGDRLESSTGRVASRDIVHFVPLRDVQSGEISVVQALLAELPNHFLSYMRSRNIQPNI</sequence>
<dbReference type="SMART" id="SM00327">
    <property type="entry name" value="VWA"/>
    <property type="match status" value="1"/>
</dbReference>
<dbReference type="GO" id="GO:0005544">
    <property type="term" value="F:calcium-dependent phospholipid binding"/>
    <property type="evidence" value="ECO:0007669"/>
    <property type="project" value="InterPro"/>
</dbReference>
<dbReference type="InterPro" id="IPR037768">
    <property type="entry name" value="C2B_Copine"/>
</dbReference>
<evidence type="ECO:0000259" key="11">
    <source>
        <dbReference type="PROSITE" id="PS50234"/>
    </source>
</evidence>
<dbReference type="Pfam" id="PF00168">
    <property type="entry name" value="C2"/>
    <property type="match status" value="2"/>
</dbReference>
<feature type="domain" description="C2" evidence="10">
    <location>
        <begin position="27"/>
        <end position="160"/>
    </location>
</feature>
<dbReference type="CDD" id="cd04047">
    <property type="entry name" value="C2B_Copine"/>
    <property type="match status" value="1"/>
</dbReference>
<keyword evidence="6" id="KW-0611">Plant defense</keyword>
<dbReference type="SMART" id="SM00239">
    <property type="entry name" value="C2"/>
    <property type="match status" value="2"/>
</dbReference>
<keyword evidence="8" id="KW-0472">Membrane</keyword>
<comment type="similarity">
    <text evidence="2">Belongs to the copine family.</text>
</comment>
<evidence type="ECO:0000313" key="12">
    <source>
        <dbReference type="EMBL" id="MBX25592.1"/>
    </source>
</evidence>
<dbReference type="InterPro" id="IPR035892">
    <property type="entry name" value="C2_domain_sf"/>
</dbReference>
<dbReference type="InterPro" id="IPR010734">
    <property type="entry name" value="Copine_C"/>
</dbReference>
<evidence type="ECO:0000256" key="4">
    <source>
        <dbReference type="ARBA" id="ARBA00022723"/>
    </source>
</evidence>
<dbReference type="EMBL" id="GGEC01045108">
    <property type="protein sequence ID" value="MBX25592.1"/>
    <property type="molecule type" value="Transcribed_RNA"/>
</dbReference>
<protein>
    <submittedName>
        <fullName evidence="12">Copine</fullName>
    </submittedName>
</protein>
<organism evidence="12">
    <name type="scientific">Rhizophora mucronata</name>
    <name type="common">Asiatic mangrove</name>
    <dbReference type="NCBI Taxonomy" id="61149"/>
    <lineage>
        <taxon>Eukaryota</taxon>
        <taxon>Viridiplantae</taxon>
        <taxon>Streptophyta</taxon>
        <taxon>Embryophyta</taxon>
        <taxon>Tracheophyta</taxon>
        <taxon>Spermatophyta</taxon>
        <taxon>Magnoliopsida</taxon>
        <taxon>eudicotyledons</taxon>
        <taxon>Gunneridae</taxon>
        <taxon>Pentapetalae</taxon>
        <taxon>rosids</taxon>
        <taxon>fabids</taxon>
        <taxon>Malpighiales</taxon>
        <taxon>Rhizophoraceae</taxon>
        <taxon>Rhizophora</taxon>
    </lineage>
</organism>
<evidence type="ECO:0000256" key="8">
    <source>
        <dbReference type="ARBA" id="ARBA00023136"/>
    </source>
</evidence>
<dbReference type="PROSITE" id="PS50004">
    <property type="entry name" value="C2"/>
    <property type="match status" value="2"/>
</dbReference>
<dbReference type="InterPro" id="IPR000008">
    <property type="entry name" value="C2_dom"/>
</dbReference>
<evidence type="ECO:0000259" key="10">
    <source>
        <dbReference type="PROSITE" id="PS50004"/>
    </source>
</evidence>
<dbReference type="Gene3D" id="2.60.40.150">
    <property type="entry name" value="C2 domain"/>
    <property type="match status" value="2"/>
</dbReference>
<dbReference type="EMBL" id="GGEC01045105">
    <property type="protein sequence ID" value="MBX25589.1"/>
    <property type="molecule type" value="Transcribed_RNA"/>
</dbReference>
<dbReference type="SUPFAM" id="SSF53300">
    <property type="entry name" value="vWA-like"/>
    <property type="match status" value="1"/>
</dbReference>
<dbReference type="GO" id="GO:0071277">
    <property type="term" value="P:cellular response to calcium ion"/>
    <property type="evidence" value="ECO:0007669"/>
    <property type="project" value="TreeGrafter"/>
</dbReference>
<evidence type="ECO:0000256" key="2">
    <source>
        <dbReference type="ARBA" id="ARBA00009048"/>
    </source>
</evidence>
<dbReference type="PROSITE" id="PS50234">
    <property type="entry name" value="VWFA"/>
    <property type="match status" value="1"/>
</dbReference>
<dbReference type="GO" id="GO:0006952">
    <property type="term" value="P:defense response"/>
    <property type="evidence" value="ECO:0007669"/>
    <property type="project" value="UniProtKB-KW"/>
</dbReference>
<comment type="subcellular location">
    <subcellularLocation>
        <location evidence="1">Cell membrane</location>
        <topology evidence="1">Lipid-anchor</topology>
    </subcellularLocation>
</comment>
<dbReference type="GO" id="GO:0046872">
    <property type="term" value="F:metal ion binding"/>
    <property type="evidence" value="ECO:0007669"/>
    <property type="project" value="UniProtKB-KW"/>
</dbReference>
<dbReference type="AlphaFoldDB" id="A0A2P2M5U1"/>
<evidence type="ECO:0000256" key="9">
    <source>
        <dbReference type="ARBA" id="ARBA00023288"/>
    </source>
</evidence>
<feature type="domain" description="VWFA" evidence="11">
    <location>
        <begin position="342"/>
        <end position="561"/>
    </location>
</feature>
<keyword evidence="9" id="KW-0449">Lipoprotein</keyword>
<dbReference type="FunFam" id="2.60.40.150:FF:000168">
    <property type="entry name" value="Protein BONZAI 1"/>
    <property type="match status" value="1"/>
</dbReference>
<reference evidence="12" key="1">
    <citation type="submission" date="2018-02" db="EMBL/GenBank/DDBJ databases">
        <title>Rhizophora mucronata_Transcriptome.</title>
        <authorList>
            <person name="Meera S.P."/>
            <person name="Sreeshan A."/>
            <person name="Augustine A."/>
        </authorList>
    </citation>
    <scope>NUCLEOTIDE SEQUENCE</scope>
    <source>
        <tissue evidence="12">Leaf</tissue>
    </source>
</reference>
<dbReference type="PANTHER" id="PTHR10857:SF106">
    <property type="entry name" value="C2 DOMAIN-CONTAINING PROTEIN"/>
    <property type="match status" value="1"/>
</dbReference>
<keyword evidence="4" id="KW-0479">Metal-binding</keyword>
<proteinExistence type="inferred from homology"/>
<dbReference type="CDD" id="cd01459">
    <property type="entry name" value="vWA_copine_like"/>
    <property type="match status" value="1"/>
</dbReference>
<dbReference type="Pfam" id="PF07002">
    <property type="entry name" value="Copine"/>
    <property type="match status" value="1"/>
</dbReference>
<dbReference type="SUPFAM" id="SSF49562">
    <property type="entry name" value="C2 domain (Calcium/lipid-binding domain, CaLB)"/>
    <property type="match status" value="2"/>
</dbReference>
<evidence type="ECO:0000256" key="1">
    <source>
        <dbReference type="ARBA" id="ARBA00004193"/>
    </source>
</evidence>
<keyword evidence="3" id="KW-1003">Cell membrane</keyword>
<evidence type="ECO:0000256" key="5">
    <source>
        <dbReference type="ARBA" id="ARBA00022737"/>
    </source>
</evidence>
<accession>A0A2P2M5U1</accession>
<evidence type="ECO:0000256" key="7">
    <source>
        <dbReference type="ARBA" id="ARBA00022837"/>
    </source>
</evidence>